<name>A0A316ZDU4_9BASI</name>
<feature type="compositionally biased region" description="Low complexity" evidence="11">
    <location>
        <begin position="1"/>
        <end position="12"/>
    </location>
</feature>
<dbReference type="EMBL" id="KZ819289">
    <property type="protein sequence ID" value="PWN99082.1"/>
    <property type="molecule type" value="Genomic_DNA"/>
</dbReference>
<evidence type="ECO:0000256" key="11">
    <source>
        <dbReference type="SAM" id="MobiDB-lite"/>
    </source>
</evidence>
<feature type="region of interest" description="Disordered" evidence="11">
    <location>
        <begin position="1012"/>
        <end position="1055"/>
    </location>
</feature>
<evidence type="ECO:0000256" key="8">
    <source>
        <dbReference type="ARBA" id="ARBA00023242"/>
    </source>
</evidence>
<keyword evidence="4 10" id="KW-0678">Repressor</keyword>
<dbReference type="InterPro" id="IPR009401">
    <property type="entry name" value="Med13_C"/>
</dbReference>
<keyword evidence="6 10" id="KW-0010">Activator</keyword>
<feature type="compositionally biased region" description="Pro residues" evidence="11">
    <location>
        <begin position="535"/>
        <end position="548"/>
    </location>
</feature>
<evidence type="ECO:0000256" key="10">
    <source>
        <dbReference type="RuleBase" id="RU364134"/>
    </source>
</evidence>
<dbReference type="Pfam" id="PF06333">
    <property type="entry name" value="Med13_C"/>
    <property type="match status" value="1"/>
</dbReference>
<feature type="compositionally biased region" description="Acidic residues" evidence="11">
    <location>
        <begin position="600"/>
        <end position="610"/>
    </location>
</feature>
<dbReference type="InterPro" id="IPR051139">
    <property type="entry name" value="Mediator_complx_sub13"/>
</dbReference>
<dbReference type="STRING" id="58919.A0A316ZDU4"/>
<dbReference type="RefSeq" id="XP_025599361.1">
    <property type="nucleotide sequence ID" value="XM_025742006.1"/>
</dbReference>
<evidence type="ECO:0000256" key="6">
    <source>
        <dbReference type="ARBA" id="ARBA00023159"/>
    </source>
</evidence>
<feature type="region of interest" description="Disordered" evidence="11">
    <location>
        <begin position="529"/>
        <end position="661"/>
    </location>
</feature>
<feature type="region of interest" description="Disordered" evidence="11">
    <location>
        <begin position="764"/>
        <end position="814"/>
    </location>
</feature>
<comment type="subcellular location">
    <subcellularLocation>
        <location evidence="1 10">Nucleus</location>
    </subcellularLocation>
</comment>
<sequence>MRPTLSRAPPTSSGGGGSSSGGGGLASPRPGASSRSGSTGAGSSSGTLGSAPPLATLSPHTRCSAVALPVPPTAQLRCITYTGAADALRAHTRTLLAAATAAASTSQPLGLDALLAGAFPLLLWPRATPAAESERAPPVPTPTLPLPVTGKRKTRVAASVSEASLAADASCSSSGARTPAPTSAPRAPAKLCVFEVCLAAADASAPVPTVPEGLQQHSCTELPLKDLWTAQHPQAALAVAPQRARLYRLLCRALRERSVREWARCSAARAAMAAEPRNASPPDAMAMRVDEEREEGEEGEADAPASPLAPERSASTFLPLSHGLMQVPHLRSGSETSPFAAKPACTFAQMRIALTPDALHLSMLLSNCTLSPFGASPPARRMPVLLSPSGLSASFVMLHSMPSAEQAAPLRETLSHQGIALPSACSWALCARADPAGGEEHLFLYPTPLLLLDNAASQQRPAAALSAPRSAPAMPLRGLELATRAATELAMDAAALLREAGAPLLQMPVLPPAPVLKEPPAARREGIALPERTRPAPPAEPEKPPAPAPGTAGKDEDMAAAPALELTSEAPAEEDTSAGEDLWGDGSGDEDAAEVKMDDPPDDASEEDDVPLAVLRKTTDASKPAGETDSAAPGEVRPEDVELPASPHARETHATSNGSAMSLLDSSMQLSAFPSPAAYEAPAARREARDDDAMSGLDDFGLTEDDFSFFDDGAAFAAPQADALAPAAAAVEQTVVPAVESDKEAPDEVFSMDLDAAGDVTQMEESPHAEAVWAGATPGPPTAPSGSSSEMISHSSTSASVGSIGGGSAMDPPSLPGFTPSSFFSASSPAFGGLLGKTPLTPFSPADGDQHIGIVGADGQYGPPVRFGEVPQERRDEESDAAGLLGTSGASVSPQKKGSAAMEALSQQQRLRDMSNKYQGGRFAPHPRHPSTVGSPDRQTGVARRPSLGRTLSLRAAQRRNENVAVTATDWRPPPLSPDEGKVRKRIGSRGNGYTALSMPALHKLRLLDRAEEKEAMSEQDDASDEGSEDGADEDESSAEESAAEEEQQQEEMLERRTDRLLLAASDLLAALEMGAAAVQQVDAAPALELPSEVRSPNESADSDDSDDEDEMIATSSPAELEDERDRRWNILVNWLVSNPQMRHTASHGPGRRGTPSLAQLVPALHCAAAVRGLEALTGTPASLAALLAAPAAEEVKDSSSADTSAASTPSSGARLEVLEAPDLLVGCQGSVTRVAPTALRFWDKLGLSAAGGPRRVTAFALHIESAPASQATEVARWLARLEKTFQTLGLGTHEASPDHVLALAGEVGIAQSIHDVSGDAETWNDTLDSLVSRMKPYLGPGRHVVLYATGNPVWPIPFHAFVRLQDGLRRMARRTLGAAGDQINVRPIPMLFVAEASLSAGFLSAHSEFDLRRFALSVYEDLRVAVAPARPCPPSHAPTRGKHGAATPLLQYPAFTLDAARTVSPRFELAWPAAAINVLRRGTLLHVCYDLGAQPDEPVLVSIIDEQGQTSEMRGWRKKGSVKADVEAVWRAALHSFRRTSAELRIVVCKAAAMEHEELQAWTSLASRHASLDVTLMCSDASSPLALAAAQDLPARALALRQMQRTAPLLSDAGGAVLLDGAVSSYALYPARCFPVWSSEASEEAMEEDTAADEAPTRQPLLSLASSLTVRIPRGSDGSSRNASRGGVSSDVRYAGGAPHFLWLHLLAVFPSSRSSSNSNGSAAAPPPTQLDAAEVAQRMRRITLNYHALELLGRERNELDSGLPWPLGIIDAVRPGLAACT</sequence>
<organism evidence="13 14">
    <name type="scientific">Tilletiopsis washingtonensis</name>
    <dbReference type="NCBI Taxonomy" id="58919"/>
    <lineage>
        <taxon>Eukaryota</taxon>
        <taxon>Fungi</taxon>
        <taxon>Dikarya</taxon>
        <taxon>Basidiomycota</taxon>
        <taxon>Ustilaginomycotina</taxon>
        <taxon>Exobasidiomycetes</taxon>
        <taxon>Entylomatales</taxon>
        <taxon>Entylomatales incertae sedis</taxon>
        <taxon>Tilletiopsis</taxon>
    </lineage>
</organism>
<dbReference type="GO" id="GO:0045944">
    <property type="term" value="P:positive regulation of transcription by RNA polymerase II"/>
    <property type="evidence" value="ECO:0007669"/>
    <property type="project" value="TreeGrafter"/>
</dbReference>
<dbReference type="PANTHER" id="PTHR48249:SF3">
    <property type="entry name" value="MEDIATOR OF RNA POLYMERASE II TRANSCRIPTION SUBUNIT 13"/>
    <property type="match status" value="1"/>
</dbReference>
<evidence type="ECO:0000259" key="12">
    <source>
        <dbReference type="Pfam" id="PF06333"/>
    </source>
</evidence>
<feature type="compositionally biased region" description="Basic and acidic residues" evidence="11">
    <location>
        <begin position="683"/>
        <end position="692"/>
    </location>
</feature>
<gene>
    <name evidence="13" type="ORF">FA09DRAFT_329036</name>
</gene>
<comment type="subunit">
    <text evidence="10">Component of the SRB8-11 complex, which itself associates with the Mediator complex.</text>
</comment>
<feature type="region of interest" description="Disordered" evidence="11">
    <location>
        <begin position="871"/>
        <end position="995"/>
    </location>
</feature>
<evidence type="ECO:0000256" key="7">
    <source>
        <dbReference type="ARBA" id="ARBA00023163"/>
    </source>
</evidence>
<feature type="region of interest" description="Disordered" evidence="11">
    <location>
        <begin position="678"/>
        <end position="697"/>
    </location>
</feature>
<reference evidence="13 14" key="1">
    <citation type="journal article" date="2018" name="Mol. Biol. Evol.">
        <title>Broad Genomic Sampling Reveals a Smut Pathogenic Ancestry of the Fungal Clade Ustilaginomycotina.</title>
        <authorList>
            <person name="Kijpornyongpan T."/>
            <person name="Mondo S.J."/>
            <person name="Barry K."/>
            <person name="Sandor L."/>
            <person name="Lee J."/>
            <person name="Lipzen A."/>
            <person name="Pangilinan J."/>
            <person name="LaButti K."/>
            <person name="Hainaut M."/>
            <person name="Henrissat B."/>
            <person name="Grigoriev I.V."/>
            <person name="Spatafora J.W."/>
            <person name="Aime M.C."/>
        </authorList>
    </citation>
    <scope>NUCLEOTIDE SEQUENCE [LARGE SCALE GENOMIC DNA]</scope>
    <source>
        <strain evidence="13 14">MCA 4186</strain>
    </source>
</reference>
<feature type="compositionally biased region" description="Gly residues" evidence="11">
    <location>
        <begin position="13"/>
        <end position="25"/>
    </location>
</feature>
<feature type="region of interest" description="Disordered" evidence="11">
    <location>
        <begin position="1088"/>
        <end position="1122"/>
    </location>
</feature>
<evidence type="ECO:0000256" key="4">
    <source>
        <dbReference type="ARBA" id="ARBA00022491"/>
    </source>
</evidence>
<feature type="compositionally biased region" description="Low complexity" evidence="11">
    <location>
        <begin position="26"/>
        <end position="53"/>
    </location>
</feature>
<comment type="function">
    <text evidence="10">Component of the SRB8-11 complex. The SRB8-11 complex is a regulatory module of the Mediator complex which is itself involved in regulation of basal and activated RNA polymerase II-dependent transcription. The SRB8-11 complex may be involved in the transcriptional repression of a subset of genes regulated by Mediator. It may inhibit the association of the Mediator complex with RNA polymerase II to form the holoenzyme complex.</text>
</comment>
<evidence type="ECO:0000256" key="2">
    <source>
        <dbReference type="ARBA" id="ARBA00009354"/>
    </source>
</evidence>
<keyword evidence="14" id="KW-1185">Reference proteome</keyword>
<protein>
    <recommendedName>
        <fullName evidence="3 10">Mediator of RNA polymerase II transcription subunit 13</fullName>
    </recommendedName>
    <alternativeName>
        <fullName evidence="9 10">Mediator complex subunit 13</fullName>
    </alternativeName>
</protein>
<dbReference type="GeneID" id="37269550"/>
<dbReference type="GO" id="GO:0003713">
    <property type="term" value="F:transcription coactivator activity"/>
    <property type="evidence" value="ECO:0007669"/>
    <property type="project" value="TreeGrafter"/>
</dbReference>
<evidence type="ECO:0000256" key="3">
    <source>
        <dbReference type="ARBA" id="ARBA00019618"/>
    </source>
</evidence>
<feature type="domain" description="Mediator complex subunit Med13 C-terminal" evidence="12">
    <location>
        <begin position="1454"/>
        <end position="1770"/>
    </location>
</feature>
<keyword evidence="7 10" id="KW-0804">Transcription</keyword>
<feature type="region of interest" description="Disordered" evidence="11">
    <location>
        <begin position="289"/>
        <end position="311"/>
    </location>
</feature>
<feature type="region of interest" description="Disordered" evidence="11">
    <location>
        <begin position="1"/>
        <end position="55"/>
    </location>
</feature>
<dbReference type="Proteomes" id="UP000245946">
    <property type="component" value="Unassembled WGS sequence"/>
</dbReference>
<proteinExistence type="inferred from homology"/>
<comment type="similarity">
    <text evidence="2 10">Belongs to the Mediator complex subunit 13 family.</text>
</comment>
<feature type="compositionally biased region" description="Low complexity" evidence="11">
    <location>
        <begin position="784"/>
        <end position="802"/>
    </location>
</feature>
<dbReference type="PANTHER" id="PTHR48249">
    <property type="entry name" value="MEDIATOR OF RNA POLYMERASE II TRANSCRIPTION SUBUNIT 13"/>
    <property type="match status" value="1"/>
</dbReference>
<dbReference type="GO" id="GO:0016592">
    <property type="term" value="C:mediator complex"/>
    <property type="evidence" value="ECO:0007669"/>
    <property type="project" value="InterPro"/>
</dbReference>
<evidence type="ECO:0000313" key="13">
    <source>
        <dbReference type="EMBL" id="PWN99082.1"/>
    </source>
</evidence>
<evidence type="ECO:0000256" key="9">
    <source>
        <dbReference type="ARBA" id="ARBA00032008"/>
    </source>
</evidence>
<feature type="compositionally biased region" description="Acidic residues" evidence="11">
    <location>
        <begin position="1018"/>
        <end position="1052"/>
    </location>
</feature>
<feature type="compositionally biased region" description="Acidic residues" evidence="11">
    <location>
        <begin position="292"/>
        <end position="301"/>
    </location>
</feature>
<dbReference type="OrthoDB" id="103819at2759"/>
<evidence type="ECO:0000256" key="5">
    <source>
        <dbReference type="ARBA" id="ARBA00023015"/>
    </source>
</evidence>
<evidence type="ECO:0000256" key="1">
    <source>
        <dbReference type="ARBA" id="ARBA00004123"/>
    </source>
</evidence>
<feature type="compositionally biased region" description="Acidic residues" evidence="11">
    <location>
        <begin position="1101"/>
        <end position="1112"/>
    </location>
</feature>
<keyword evidence="8 10" id="KW-0539">Nucleus</keyword>
<keyword evidence="5 10" id="KW-0805">Transcription regulation</keyword>
<accession>A0A316ZDU4</accession>
<evidence type="ECO:0000313" key="14">
    <source>
        <dbReference type="Proteomes" id="UP000245946"/>
    </source>
</evidence>